<dbReference type="RefSeq" id="WP_314797870.1">
    <property type="nucleotide sequence ID" value="NZ_CP130319.1"/>
</dbReference>
<sequence length="266" mass="30768">MPKISVIMGVYNCKSFDALEASVTSIINQTFNDWEFIICNDGSTNETLEVLKNIEEKDGRIKVITYKKNQGLAYALNECIKVSAGDFIARQDDDDVSDIHRFEKEMKYFESHPDISIVGCTASVFDTNGTWGKFSVPANPKPKDFFWNSPFIHPSVIIKKADLQKAGCYRISKETRRCEDYDLFMTMYSLGMRGHNIQEELYRYCIINGNNKHRPMKYRIDEAKVRYIGYKKMGLLFYGLPYIAKPIIIGLMPQKFFKKVTKKQYA</sequence>
<name>A0AA96LLU3_9BACL</name>
<dbReference type="InterPro" id="IPR050834">
    <property type="entry name" value="Glycosyltransf_2"/>
</dbReference>
<dbReference type="Pfam" id="PF00535">
    <property type="entry name" value="Glycos_transf_2"/>
    <property type="match status" value="1"/>
</dbReference>
<evidence type="ECO:0000313" key="6">
    <source>
        <dbReference type="Proteomes" id="UP001304650"/>
    </source>
</evidence>
<evidence type="ECO:0000256" key="1">
    <source>
        <dbReference type="ARBA" id="ARBA00006739"/>
    </source>
</evidence>
<feature type="domain" description="Glycosyltransferase 2-like" evidence="4">
    <location>
        <begin position="5"/>
        <end position="137"/>
    </location>
</feature>
<keyword evidence="2 5" id="KW-0328">Glycosyltransferase</keyword>
<dbReference type="InterPro" id="IPR001173">
    <property type="entry name" value="Glyco_trans_2-like"/>
</dbReference>
<dbReference type="Proteomes" id="UP001304650">
    <property type="component" value="Chromosome"/>
</dbReference>
<gene>
    <name evidence="5" type="ORF">MJB10_20740</name>
</gene>
<proteinExistence type="inferred from homology"/>
<dbReference type="PANTHER" id="PTHR43685">
    <property type="entry name" value="GLYCOSYLTRANSFERASE"/>
    <property type="match status" value="1"/>
</dbReference>
<dbReference type="EMBL" id="CP130319">
    <property type="protein sequence ID" value="WNR43512.1"/>
    <property type="molecule type" value="Genomic_DNA"/>
</dbReference>
<evidence type="ECO:0000259" key="4">
    <source>
        <dbReference type="Pfam" id="PF00535"/>
    </source>
</evidence>
<evidence type="ECO:0000256" key="3">
    <source>
        <dbReference type="ARBA" id="ARBA00022679"/>
    </source>
</evidence>
<keyword evidence="6" id="KW-1185">Reference proteome</keyword>
<dbReference type="PANTHER" id="PTHR43685:SF5">
    <property type="entry name" value="GLYCOSYLTRANSFERASE EPSE-RELATED"/>
    <property type="match status" value="1"/>
</dbReference>
<organism evidence="5 6">
    <name type="scientific">Paenibacillus roseopurpureus</name>
    <dbReference type="NCBI Taxonomy" id="2918901"/>
    <lineage>
        <taxon>Bacteria</taxon>
        <taxon>Bacillati</taxon>
        <taxon>Bacillota</taxon>
        <taxon>Bacilli</taxon>
        <taxon>Bacillales</taxon>
        <taxon>Paenibacillaceae</taxon>
        <taxon>Paenibacillus</taxon>
    </lineage>
</organism>
<dbReference type="GO" id="GO:0016757">
    <property type="term" value="F:glycosyltransferase activity"/>
    <property type="evidence" value="ECO:0007669"/>
    <property type="project" value="UniProtKB-KW"/>
</dbReference>
<dbReference type="KEGG" id="proo:MJB10_20740"/>
<dbReference type="InterPro" id="IPR029044">
    <property type="entry name" value="Nucleotide-diphossugar_trans"/>
</dbReference>
<comment type="similarity">
    <text evidence="1">Belongs to the glycosyltransferase 2 family.</text>
</comment>
<accession>A0AA96LLU3</accession>
<dbReference type="Gene3D" id="3.90.550.10">
    <property type="entry name" value="Spore Coat Polysaccharide Biosynthesis Protein SpsA, Chain A"/>
    <property type="match status" value="1"/>
</dbReference>
<dbReference type="AlphaFoldDB" id="A0AA96LLU3"/>
<dbReference type="SUPFAM" id="SSF53448">
    <property type="entry name" value="Nucleotide-diphospho-sugar transferases"/>
    <property type="match status" value="1"/>
</dbReference>
<evidence type="ECO:0000256" key="2">
    <source>
        <dbReference type="ARBA" id="ARBA00022676"/>
    </source>
</evidence>
<dbReference type="EC" id="2.4.-.-" evidence="5"/>
<protein>
    <submittedName>
        <fullName evidence="5">Glycosyltransferase</fullName>
        <ecNumber evidence="5">2.4.-.-</ecNumber>
    </submittedName>
</protein>
<keyword evidence="3 5" id="KW-0808">Transferase</keyword>
<reference evidence="5" key="1">
    <citation type="submission" date="2022-02" db="EMBL/GenBank/DDBJ databases">
        <title>Paenibacillus sp. MBLB1832 Whole Genome Shotgun Sequencing.</title>
        <authorList>
            <person name="Hwang C.Y."/>
            <person name="Cho E.-S."/>
            <person name="Seo M.-J."/>
        </authorList>
    </citation>
    <scope>NUCLEOTIDE SEQUENCE</scope>
    <source>
        <strain evidence="5">MBLB1832</strain>
    </source>
</reference>
<evidence type="ECO:0000313" key="5">
    <source>
        <dbReference type="EMBL" id="WNR43512.1"/>
    </source>
</evidence>